<proteinExistence type="inferred from homology"/>
<dbReference type="PANTHER" id="PTHR34584:SF1">
    <property type="entry name" value="NA(+)_H(+) ANTIPORTER SUBUNIT E1"/>
    <property type="match status" value="1"/>
</dbReference>
<feature type="transmembrane region" description="Helical" evidence="7">
    <location>
        <begin position="31"/>
        <end position="49"/>
    </location>
</feature>
<dbReference type="EMBL" id="CP000284">
    <property type="protein sequence ID" value="ABE48849.1"/>
    <property type="molecule type" value="Genomic_DNA"/>
</dbReference>
<evidence type="ECO:0000256" key="5">
    <source>
        <dbReference type="ARBA" id="ARBA00022989"/>
    </source>
</evidence>
<evidence type="ECO:0000313" key="9">
    <source>
        <dbReference type="Proteomes" id="UP000002440"/>
    </source>
</evidence>
<keyword evidence="5 7" id="KW-1133">Transmembrane helix</keyword>
<dbReference type="NCBIfam" id="NF006518">
    <property type="entry name" value="PRK08965.1-2"/>
    <property type="match status" value="1"/>
</dbReference>
<dbReference type="HOGENOM" id="CLU_086615_4_0_4"/>
<keyword evidence="9" id="KW-1185">Reference proteome</keyword>
<dbReference type="GO" id="GO:0005886">
    <property type="term" value="C:plasma membrane"/>
    <property type="evidence" value="ECO:0007669"/>
    <property type="project" value="UniProtKB-SubCell"/>
</dbReference>
<evidence type="ECO:0000256" key="2">
    <source>
        <dbReference type="ARBA" id="ARBA00006228"/>
    </source>
</evidence>
<evidence type="ECO:0000256" key="6">
    <source>
        <dbReference type="ARBA" id="ARBA00023136"/>
    </source>
</evidence>
<name>Q1H3T8_METFK</name>
<evidence type="ECO:0000256" key="3">
    <source>
        <dbReference type="ARBA" id="ARBA00022475"/>
    </source>
</evidence>
<feature type="transmembrane region" description="Helical" evidence="7">
    <location>
        <begin position="61"/>
        <end position="84"/>
    </location>
</feature>
<dbReference type="GO" id="GO:0008324">
    <property type="term" value="F:monoatomic cation transmembrane transporter activity"/>
    <property type="evidence" value="ECO:0007669"/>
    <property type="project" value="InterPro"/>
</dbReference>
<dbReference type="OrthoDB" id="9807187at2"/>
<feature type="transmembrane region" description="Helical" evidence="7">
    <location>
        <begin position="6"/>
        <end position="24"/>
    </location>
</feature>
<keyword evidence="6 7" id="KW-0472">Membrane</keyword>
<comment type="similarity">
    <text evidence="2">Belongs to the CPA3 antiporters (TC 2.A.63) subunit E family.</text>
</comment>
<protein>
    <submittedName>
        <fullName evidence="8">Multisubunit potassium/proton antiporter, PhaE subunit</fullName>
    </submittedName>
</protein>
<dbReference type="Pfam" id="PF01899">
    <property type="entry name" value="MNHE"/>
    <property type="match status" value="1"/>
</dbReference>
<evidence type="ECO:0000256" key="1">
    <source>
        <dbReference type="ARBA" id="ARBA00004651"/>
    </source>
</evidence>
<dbReference type="RefSeq" id="WP_011478946.1">
    <property type="nucleotide sequence ID" value="NC_007947.1"/>
</dbReference>
<organism evidence="8 9">
    <name type="scientific">Methylobacillus flagellatus (strain ATCC 51484 / DSM 6875 / VKM B-1610 / KT)</name>
    <dbReference type="NCBI Taxonomy" id="265072"/>
    <lineage>
        <taxon>Bacteria</taxon>
        <taxon>Pseudomonadati</taxon>
        <taxon>Pseudomonadota</taxon>
        <taxon>Betaproteobacteria</taxon>
        <taxon>Nitrosomonadales</taxon>
        <taxon>Methylophilaceae</taxon>
        <taxon>Methylobacillus</taxon>
    </lineage>
</organism>
<dbReference type="InterPro" id="IPR002758">
    <property type="entry name" value="Cation_antiport_E"/>
</dbReference>
<evidence type="ECO:0000313" key="8">
    <source>
        <dbReference type="EMBL" id="ABE48849.1"/>
    </source>
</evidence>
<reference evidence="8 9" key="1">
    <citation type="submission" date="2006-03" db="EMBL/GenBank/DDBJ databases">
        <title>Complete sequence of Methylobacillus flagellatus KT.</title>
        <authorList>
            <consortium name="US DOE Joint Genome Institute"/>
            <person name="Copeland A."/>
            <person name="Lucas S."/>
            <person name="Lapidus A."/>
            <person name="Barry K."/>
            <person name="Detter J.C."/>
            <person name="Glavina del Rio T."/>
            <person name="Hammon N."/>
            <person name="Israni S."/>
            <person name="Dalin E."/>
            <person name="Tice H."/>
            <person name="Pitluck S."/>
            <person name="Brettin T."/>
            <person name="Bruce D."/>
            <person name="Han C."/>
            <person name="Tapia R."/>
            <person name="Saunders E."/>
            <person name="Gilna P."/>
            <person name="Schmutz J."/>
            <person name="Larimer F."/>
            <person name="Land M."/>
            <person name="Kyrpides N."/>
            <person name="Anderson I."/>
            <person name="Richardson P."/>
        </authorList>
    </citation>
    <scope>NUCLEOTIDE SEQUENCE [LARGE SCALE GENOMIC DNA]</scope>
    <source>
        <strain evidence="9">KT / ATCC 51484 / DSM 6875</strain>
    </source>
</reference>
<gene>
    <name evidence="8" type="ordered locus">Mfla_0579</name>
</gene>
<keyword evidence="3" id="KW-1003">Cell membrane</keyword>
<dbReference type="STRING" id="265072.Mfla_0579"/>
<accession>Q1H3T8</accession>
<sequence>MMQRFLPHPLLTVALGIIWLLLTNSIAPGQIVLGLLLGWAIPFFALQFWPDKLKVHKPLTLLRFSFILLYDIIEANLIVAMRILGKPEKLRPAFIVVPIDLNSDFAMSILANTTCLTPGSLSALLAPDRKSILVHTIDVGDVDAFIHTIKTRYELPLKEIFEE</sequence>
<dbReference type="Proteomes" id="UP000002440">
    <property type="component" value="Chromosome"/>
</dbReference>
<keyword evidence="4 7" id="KW-0812">Transmembrane</keyword>
<comment type="subcellular location">
    <subcellularLocation>
        <location evidence="1">Cell membrane</location>
        <topology evidence="1">Multi-pass membrane protein</topology>
    </subcellularLocation>
</comment>
<dbReference type="KEGG" id="mfa:Mfla_0579"/>
<dbReference type="PANTHER" id="PTHR34584">
    <property type="entry name" value="NA(+)/H(+) ANTIPORTER SUBUNIT E1"/>
    <property type="match status" value="1"/>
</dbReference>
<dbReference type="eggNOG" id="COG1863">
    <property type="taxonomic scope" value="Bacteria"/>
</dbReference>
<evidence type="ECO:0000256" key="7">
    <source>
        <dbReference type="SAM" id="Phobius"/>
    </source>
</evidence>
<dbReference type="AlphaFoldDB" id="Q1H3T8"/>
<dbReference type="PIRSF" id="PIRSF019239">
    <property type="entry name" value="MrpE"/>
    <property type="match status" value="1"/>
</dbReference>
<evidence type="ECO:0000256" key="4">
    <source>
        <dbReference type="ARBA" id="ARBA00022692"/>
    </source>
</evidence>